<dbReference type="SMART" id="SM00237">
    <property type="entry name" value="Calx_beta"/>
    <property type="match status" value="2"/>
</dbReference>
<reference evidence="7 8" key="1">
    <citation type="submission" date="2022-06" db="EMBL/GenBank/DDBJ databases">
        <title>New Species of the Genus Actinoplanes, ActinopZanes ferrugineus.</title>
        <authorList>
            <person name="Ding P."/>
        </authorList>
    </citation>
    <scope>NUCLEOTIDE SEQUENCE [LARGE SCALE GENOMIC DNA]</scope>
    <source>
        <strain evidence="7 8">TRM88003</strain>
    </source>
</reference>
<evidence type="ECO:0000256" key="1">
    <source>
        <dbReference type="ARBA" id="ARBA00022729"/>
    </source>
</evidence>
<dbReference type="Proteomes" id="UP001523369">
    <property type="component" value="Unassembled WGS sequence"/>
</dbReference>
<feature type="domain" description="Calx-beta" evidence="6">
    <location>
        <begin position="383"/>
        <end position="498"/>
    </location>
</feature>
<accession>A0ABT1DIG9</accession>
<dbReference type="PANTHER" id="PTHR11878:SF65">
    <property type="entry name" value="NA_CA-EXCHANGE PROTEIN, ISOFORM G"/>
    <property type="match status" value="1"/>
</dbReference>
<evidence type="ECO:0000259" key="6">
    <source>
        <dbReference type="SMART" id="SM00237"/>
    </source>
</evidence>
<keyword evidence="3" id="KW-0106">Calcium</keyword>
<feature type="domain" description="Calx-beta" evidence="6">
    <location>
        <begin position="265"/>
        <end position="370"/>
    </location>
</feature>
<dbReference type="SUPFAM" id="SSF141072">
    <property type="entry name" value="CalX-like"/>
    <property type="match status" value="6"/>
</dbReference>
<dbReference type="InterPro" id="IPR038081">
    <property type="entry name" value="CalX-like_sf"/>
</dbReference>
<evidence type="ECO:0000256" key="5">
    <source>
        <dbReference type="SAM" id="MobiDB-lite"/>
    </source>
</evidence>
<evidence type="ECO:0000256" key="3">
    <source>
        <dbReference type="ARBA" id="ARBA00022837"/>
    </source>
</evidence>
<dbReference type="Pfam" id="PF03160">
    <property type="entry name" value="Calx-beta"/>
    <property type="match status" value="2"/>
</dbReference>
<dbReference type="InterPro" id="IPR003644">
    <property type="entry name" value="Calx_beta"/>
</dbReference>
<proteinExistence type="predicted"/>
<evidence type="ECO:0000313" key="7">
    <source>
        <dbReference type="EMBL" id="MCO8270623.1"/>
    </source>
</evidence>
<evidence type="ECO:0000256" key="4">
    <source>
        <dbReference type="ARBA" id="ARBA00023065"/>
    </source>
</evidence>
<keyword evidence="1" id="KW-0732">Signal</keyword>
<dbReference type="EMBL" id="JAMYJR010000007">
    <property type="protein sequence ID" value="MCO8270623.1"/>
    <property type="molecule type" value="Genomic_DNA"/>
</dbReference>
<feature type="region of interest" description="Disordered" evidence="5">
    <location>
        <begin position="764"/>
        <end position="784"/>
    </location>
</feature>
<keyword evidence="4" id="KW-0406">Ion transport</keyword>
<keyword evidence="4" id="KW-0813">Transport</keyword>
<evidence type="ECO:0000256" key="2">
    <source>
        <dbReference type="ARBA" id="ARBA00022737"/>
    </source>
</evidence>
<dbReference type="InterPro" id="IPR051171">
    <property type="entry name" value="CaCA"/>
</dbReference>
<dbReference type="PANTHER" id="PTHR11878">
    <property type="entry name" value="SODIUM/CALCIUM EXCHANGER"/>
    <property type="match status" value="1"/>
</dbReference>
<gene>
    <name evidence="7" type="ORF">M1L60_08430</name>
</gene>
<organism evidence="7 8">
    <name type="scientific">Paractinoplanes aksuensis</name>
    <dbReference type="NCBI Taxonomy" id="2939490"/>
    <lineage>
        <taxon>Bacteria</taxon>
        <taxon>Bacillati</taxon>
        <taxon>Actinomycetota</taxon>
        <taxon>Actinomycetes</taxon>
        <taxon>Micromonosporales</taxon>
        <taxon>Micromonosporaceae</taxon>
        <taxon>Paractinoplanes</taxon>
    </lineage>
</organism>
<protein>
    <recommendedName>
        <fullName evidence="6">Calx-beta domain-containing protein</fullName>
    </recommendedName>
</protein>
<sequence length="952" mass="96664">MRYPKAHADSSGSVPFALRGSKSARTVLATAVAGAIGLVPVAYVASPASAAPDATMAVSASAAAAEGANVTFTLTPTVPGTWTISTIAGSPNGAVAGTDYTALTVQQQTAVFSTTAPQTITIATTDDSLYEANETFVLRATNANGTDWTEATATINDNDTAPSYTLTAAPNPVVEAVNAKATVTAKLSAISGLDSVVTLNTANGTAIAGADYTALTNQTVTIAAGSLTGTAEILITNDNKKDQLDTESFTVSGTATNVSPTAATTTVNITDAQSTPKLTLSSGGATTEGQNATFTVTTDTVSELPITVQWNAVETVPVSGHWKATPGDDFTYPANRTVTIPAGSTTAAITIPTIADQTDELDEDYTIELASPTNAVLGAVTKVTSTITDSDNAPTVTFTPTSVVEGNSGKKTHTFTATLSAKSGKTVQVDWKTNPTGATYGDAVAGKDYVAANGRLSFEPGTTTKTVTVDIIGDTIDEGPVPRTNAAGEGEKFQIVPSAVVGDVTASLGNSATAVITIADDDAMPTATFDDVKVKEGTDASAVLAPIKLTGSSDHPITFAVADAGTGTAKSTIGTTIGDNDYNLLNTSVTIAPEMSNGYAVVLVNGDHMYEADETVDLTATPGATTAGADWLTAPAADPATVTLLNDDGAPDLEINSVMAKEGEKVEVTGTVTGSSSTSTTLTVSFAGASVKGSRAADAADFENPGAKVITIPAGTVPGTVMPVQSIWINADKLPEPAETILGTGVGLGNVGTVTDGVITIAANDGSEPGEPGEAPKPTINAPMSVNGTGPVSITGKVAANAAVELWGAPVSGGELKWIANTKASAMGMYSFSRSISQGMRFVTQSQEVNSVEKTVWVNQWASLTATSPSKGRVSVVVKTNPNASGRKVVVQRWTGPNTWTNILVSKANVNGAYTATTVVPSGTVALRAWVDGAEDWGINGGWSDIVRPVIK</sequence>
<keyword evidence="2" id="KW-0677">Repeat</keyword>
<name>A0ABT1DIG9_9ACTN</name>
<comment type="caution">
    <text evidence="7">The sequence shown here is derived from an EMBL/GenBank/DDBJ whole genome shotgun (WGS) entry which is preliminary data.</text>
</comment>
<evidence type="ECO:0000313" key="8">
    <source>
        <dbReference type="Proteomes" id="UP001523369"/>
    </source>
</evidence>
<keyword evidence="8" id="KW-1185">Reference proteome</keyword>
<dbReference type="RefSeq" id="WP_253236759.1">
    <property type="nucleotide sequence ID" value="NZ_JAMYJR010000007.1"/>
</dbReference>
<dbReference type="Gene3D" id="2.60.40.2030">
    <property type="match status" value="5"/>
</dbReference>